<dbReference type="AlphaFoldDB" id="A0AAV4VGY8"/>
<gene>
    <name evidence="1" type="ORF">CEXT_2901</name>
</gene>
<name>A0AAV4VGY8_CAEEX</name>
<dbReference type="EMBL" id="BPLR01014529">
    <property type="protein sequence ID" value="GIY69417.1"/>
    <property type="molecule type" value="Genomic_DNA"/>
</dbReference>
<comment type="caution">
    <text evidence="1">The sequence shown here is derived from an EMBL/GenBank/DDBJ whole genome shotgun (WGS) entry which is preliminary data.</text>
</comment>
<proteinExistence type="predicted"/>
<evidence type="ECO:0000313" key="1">
    <source>
        <dbReference type="EMBL" id="GIY69417.1"/>
    </source>
</evidence>
<reference evidence="1 2" key="1">
    <citation type="submission" date="2021-06" db="EMBL/GenBank/DDBJ databases">
        <title>Caerostris extrusa draft genome.</title>
        <authorList>
            <person name="Kono N."/>
            <person name="Arakawa K."/>
        </authorList>
    </citation>
    <scope>NUCLEOTIDE SEQUENCE [LARGE SCALE GENOMIC DNA]</scope>
</reference>
<evidence type="ECO:0000313" key="2">
    <source>
        <dbReference type="Proteomes" id="UP001054945"/>
    </source>
</evidence>
<accession>A0AAV4VGY8</accession>
<organism evidence="1 2">
    <name type="scientific">Caerostris extrusa</name>
    <name type="common">Bark spider</name>
    <name type="synonym">Caerostris bankana</name>
    <dbReference type="NCBI Taxonomy" id="172846"/>
    <lineage>
        <taxon>Eukaryota</taxon>
        <taxon>Metazoa</taxon>
        <taxon>Ecdysozoa</taxon>
        <taxon>Arthropoda</taxon>
        <taxon>Chelicerata</taxon>
        <taxon>Arachnida</taxon>
        <taxon>Araneae</taxon>
        <taxon>Araneomorphae</taxon>
        <taxon>Entelegynae</taxon>
        <taxon>Araneoidea</taxon>
        <taxon>Araneidae</taxon>
        <taxon>Caerostris</taxon>
    </lineage>
</organism>
<sequence length="91" mass="10376">MRPCCSSIFMMVSPPSLHSFSLEKHAPQEMRGRSRSRTGMECRLNKTFVADKFQTFNVATTQCGRILCQCTAMINQDDFQCTRCIWEGLSS</sequence>
<keyword evidence="2" id="KW-1185">Reference proteome</keyword>
<protein>
    <submittedName>
        <fullName evidence="1">Uncharacterized protein</fullName>
    </submittedName>
</protein>
<dbReference type="Proteomes" id="UP001054945">
    <property type="component" value="Unassembled WGS sequence"/>
</dbReference>